<gene>
    <name evidence="6" type="ORF">NW768_010011</name>
</gene>
<dbReference type="PROSITE" id="PS00518">
    <property type="entry name" value="ZF_RING_1"/>
    <property type="match status" value="1"/>
</dbReference>
<dbReference type="InterPro" id="IPR013083">
    <property type="entry name" value="Znf_RING/FYVE/PHD"/>
</dbReference>
<keyword evidence="3" id="KW-0862">Zinc</keyword>
<dbReference type="SUPFAM" id="SSF57850">
    <property type="entry name" value="RING/U-box"/>
    <property type="match status" value="1"/>
</dbReference>
<evidence type="ECO:0000313" key="6">
    <source>
        <dbReference type="EMBL" id="KAJ4123019.1"/>
    </source>
</evidence>
<protein>
    <recommendedName>
        <fullName evidence="5">RING-type domain-containing protein</fullName>
    </recommendedName>
</protein>
<feature type="domain" description="RING-type" evidence="5">
    <location>
        <begin position="177"/>
        <end position="221"/>
    </location>
</feature>
<evidence type="ECO:0000259" key="5">
    <source>
        <dbReference type="PROSITE" id="PS50089"/>
    </source>
</evidence>
<accession>A0ABQ8R1D3</accession>
<dbReference type="Gene3D" id="3.30.40.10">
    <property type="entry name" value="Zinc/RING finger domain, C3HC4 (zinc finger)"/>
    <property type="match status" value="1"/>
</dbReference>
<evidence type="ECO:0000256" key="3">
    <source>
        <dbReference type="ARBA" id="ARBA00022833"/>
    </source>
</evidence>
<reference evidence="6" key="1">
    <citation type="submission" date="2022-09" db="EMBL/GenBank/DDBJ databases">
        <title>Fusarium specimens isolated from Avocado Roots.</title>
        <authorList>
            <person name="Stajich J."/>
            <person name="Roper C."/>
            <person name="Heimlech-Rivalta G."/>
        </authorList>
    </citation>
    <scope>NUCLEOTIDE SEQUENCE</scope>
    <source>
        <strain evidence="6">CF00095</strain>
    </source>
</reference>
<comment type="caution">
    <text evidence="6">The sequence shown here is derived from an EMBL/GenBank/DDBJ whole genome shotgun (WGS) entry which is preliminary data.</text>
</comment>
<keyword evidence="2 4" id="KW-0863">Zinc-finger</keyword>
<dbReference type="PROSITE" id="PS50089">
    <property type="entry name" value="ZF_RING_2"/>
    <property type="match status" value="1"/>
</dbReference>
<dbReference type="InterPro" id="IPR001841">
    <property type="entry name" value="Znf_RING"/>
</dbReference>
<name>A0ABQ8R1D3_FUSEQ</name>
<dbReference type="Proteomes" id="UP001152024">
    <property type="component" value="Unassembled WGS sequence"/>
</dbReference>
<evidence type="ECO:0000256" key="2">
    <source>
        <dbReference type="ARBA" id="ARBA00022771"/>
    </source>
</evidence>
<dbReference type="InterPro" id="IPR017907">
    <property type="entry name" value="Znf_RING_CS"/>
</dbReference>
<dbReference type="EMBL" id="JAOQBH010000018">
    <property type="protein sequence ID" value="KAJ4123019.1"/>
    <property type="molecule type" value="Genomic_DNA"/>
</dbReference>
<evidence type="ECO:0000313" key="7">
    <source>
        <dbReference type="Proteomes" id="UP001152024"/>
    </source>
</evidence>
<keyword evidence="7" id="KW-1185">Reference proteome</keyword>
<proteinExistence type="predicted"/>
<organism evidence="6 7">
    <name type="scientific">Fusarium equiseti</name>
    <name type="common">Fusarium scirpi</name>
    <dbReference type="NCBI Taxonomy" id="61235"/>
    <lineage>
        <taxon>Eukaryota</taxon>
        <taxon>Fungi</taxon>
        <taxon>Dikarya</taxon>
        <taxon>Ascomycota</taxon>
        <taxon>Pezizomycotina</taxon>
        <taxon>Sordariomycetes</taxon>
        <taxon>Hypocreomycetidae</taxon>
        <taxon>Hypocreales</taxon>
        <taxon>Nectriaceae</taxon>
        <taxon>Fusarium</taxon>
        <taxon>Fusarium incarnatum-equiseti species complex</taxon>
    </lineage>
</organism>
<keyword evidence="1" id="KW-0479">Metal-binding</keyword>
<evidence type="ECO:0000256" key="4">
    <source>
        <dbReference type="PROSITE-ProRule" id="PRU00175"/>
    </source>
</evidence>
<sequence length="248" mass="28518">MPAKGRYMRMDEQLGQLYGTIFSKCTQSHARKKKVRMLLNAEMLPQYVNAAYDHFSVSFDEPFDFIEEARRHTPLPRTLGGHILNLIVTMYNHAGRRRTRVKDLIIARGPYESTFVADEFFPDWINQIDKHIRELDDRLQRFDSEKNAIPRYLANVMAKFYGTADSSASKIRSNLTCLCCVRRIPENILPCGHVLCKACVQAYGVSIGQGLLHMNFCPLHKKETLWPKPARIRFKPDEAGVRVLCLDG</sequence>
<evidence type="ECO:0000256" key="1">
    <source>
        <dbReference type="ARBA" id="ARBA00022723"/>
    </source>
</evidence>